<protein>
    <submittedName>
        <fullName evidence="1">Uncharacterized protein</fullName>
    </submittedName>
</protein>
<reference evidence="1" key="1">
    <citation type="submission" date="2020-05" db="EMBL/GenBank/DDBJ databases">
        <title>Large-scale comparative analyses of tick genomes elucidate their genetic diversity and vector capacities.</title>
        <authorList>
            <person name="Jia N."/>
            <person name="Wang J."/>
            <person name="Shi W."/>
            <person name="Du L."/>
            <person name="Sun Y."/>
            <person name="Zhan W."/>
            <person name="Jiang J."/>
            <person name="Wang Q."/>
            <person name="Zhang B."/>
            <person name="Ji P."/>
            <person name="Sakyi L.B."/>
            <person name="Cui X."/>
            <person name="Yuan T."/>
            <person name="Jiang B."/>
            <person name="Yang W."/>
            <person name="Lam T.T.-Y."/>
            <person name="Chang Q."/>
            <person name="Ding S."/>
            <person name="Wang X."/>
            <person name="Zhu J."/>
            <person name="Ruan X."/>
            <person name="Zhao L."/>
            <person name="Wei J."/>
            <person name="Que T."/>
            <person name="Du C."/>
            <person name="Cheng J."/>
            <person name="Dai P."/>
            <person name="Han X."/>
            <person name="Huang E."/>
            <person name="Gao Y."/>
            <person name="Liu J."/>
            <person name="Shao H."/>
            <person name="Ye R."/>
            <person name="Li L."/>
            <person name="Wei W."/>
            <person name="Wang X."/>
            <person name="Wang C."/>
            <person name="Yang T."/>
            <person name="Huo Q."/>
            <person name="Li W."/>
            <person name="Guo W."/>
            <person name="Chen H."/>
            <person name="Zhou L."/>
            <person name="Ni X."/>
            <person name="Tian J."/>
            <person name="Zhou Y."/>
            <person name="Sheng Y."/>
            <person name="Liu T."/>
            <person name="Pan Y."/>
            <person name="Xia L."/>
            <person name="Li J."/>
            <person name="Zhao F."/>
            <person name="Cao W."/>
        </authorList>
    </citation>
    <scope>NUCLEOTIDE SEQUENCE</scope>
    <source>
        <strain evidence="1">Hyas-2018</strain>
    </source>
</reference>
<organism evidence="1 2">
    <name type="scientific">Hyalomma asiaticum</name>
    <name type="common">Tick</name>
    <dbReference type="NCBI Taxonomy" id="266040"/>
    <lineage>
        <taxon>Eukaryota</taxon>
        <taxon>Metazoa</taxon>
        <taxon>Ecdysozoa</taxon>
        <taxon>Arthropoda</taxon>
        <taxon>Chelicerata</taxon>
        <taxon>Arachnida</taxon>
        <taxon>Acari</taxon>
        <taxon>Parasitiformes</taxon>
        <taxon>Ixodida</taxon>
        <taxon>Ixodoidea</taxon>
        <taxon>Ixodidae</taxon>
        <taxon>Hyalomminae</taxon>
        <taxon>Hyalomma</taxon>
    </lineage>
</organism>
<comment type="caution">
    <text evidence="1">The sequence shown here is derived from an EMBL/GenBank/DDBJ whole genome shotgun (WGS) entry which is preliminary data.</text>
</comment>
<accession>A0ACB7SMY7</accession>
<name>A0ACB7SMY7_HYAAI</name>
<dbReference type="Proteomes" id="UP000821845">
    <property type="component" value="Chromosome 3"/>
</dbReference>
<evidence type="ECO:0000313" key="1">
    <source>
        <dbReference type="EMBL" id="KAH6936331.1"/>
    </source>
</evidence>
<dbReference type="EMBL" id="CM023483">
    <property type="protein sequence ID" value="KAH6936331.1"/>
    <property type="molecule type" value="Genomic_DNA"/>
</dbReference>
<evidence type="ECO:0000313" key="2">
    <source>
        <dbReference type="Proteomes" id="UP000821845"/>
    </source>
</evidence>
<keyword evidence="2" id="KW-1185">Reference proteome</keyword>
<gene>
    <name evidence="1" type="ORF">HPB50_016161</name>
</gene>
<proteinExistence type="predicted"/>
<sequence>MAEPWLVCDDEADDDEQTDYMNSATPSSVLADVLPPGPVPADWSSSKDQGQQPEKEDREPGTSSGQIRYPHSCGKCYNDCLNRLTTLCDSEEVLDFNHALKPSFRGTKIKKIAETMDNETFILVTGHKTQTPVDTVVQLYAIDPHTASRVYCNLFTSKKLSDLHKSTNNKCFGFRILRRIIFVKDTLPENFAKAYEEFGGSHSHSCSYHPHPGSRPKVQRYMLVESDYSGDSILRSKIKPSQAISILGQVACCLAVAERELQFEHRNLHEDNIMVLPSSFKNQHFLIDGRTYCVKGSGLKITLLDDNFSRITCDNEVVMRMKDYNRVYKKKTPIYITMESIIKDKWEAFYPETNARWLAYLCGHLRDYLAVPNPTGDLQRKLELLAYMERDLQKYHSAEDGREYEPRSWLSAGPSPAPARSHHAGLFSFLRRRHKGDDKKTPPTDSPADATSPAQGCSYSPRTSATSSQHHGQQPR</sequence>